<sequence length="153" mass="17011">MTKRILVPIDGSPLSLRALEFVLEEYDDVTIVALHVLDPTDPGYSSATSVDVRTEPPRGSEEWYERADAEEDRLFEKARERTDEYDAELITDHSTGDPAREIVAAAEEHNVDRIVMGSHGRTGPTRILLGSVAETVVRRSPVSVTVVRDESVH</sequence>
<dbReference type="Gene3D" id="3.40.50.620">
    <property type="entry name" value="HUPs"/>
    <property type="match status" value="1"/>
</dbReference>
<dbReference type="PANTHER" id="PTHR46268:SF24">
    <property type="entry name" value="UNIVERSAL STRESS PROTEIN"/>
    <property type="match status" value="1"/>
</dbReference>
<accession>A0A3N6MWZ4</accession>
<dbReference type="InterPro" id="IPR014729">
    <property type="entry name" value="Rossmann-like_a/b/a_fold"/>
</dbReference>
<evidence type="ECO:0000313" key="5">
    <source>
        <dbReference type="Proteomes" id="UP000281431"/>
    </source>
</evidence>
<dbReference type="CDD" id="cd00293">
    <property type="entry name" value="USP-like"/>
    <property type="match status" value="1"/>
</dbReference>
<evidence type="ECO:0000256" key="1">
    <source>
        <dbReference type="ARBA" id="ARBA00008791"/>
    </source>
</evidence>
<dbReference type="InterPro" id="IPR006016">
    <property type="entry name" value="UspA"/>
</dbReference>
<protein>
    <submittedName>
        <fullName evidence="4">Universal stress protein</fullName>
    </submittedName>
</protein>
<dbReference type="InterPro" id="IPR006015">
    <property type="entry name" value="Universal_stress_UspA"/>
</dbReference>
<comment type="similarity">
    <text evidence="1">Belongs to the universal stress protein A family.</text>
</comment>
<feature type="domain" description="UspA" evidence="3">
    <location>
        <begin position="1"/>
        <end position="148"/>
    </location>
</feature>
<dbReference type="PANTHER" id="PTHR46268">
    <property type="entry name" value="STRESS RESPONSE PROTEIN NHAX"/>
    <property type="match status" value="1"/>
</dbReference>
<dbReference type="PRINTS" id="PR01438">
    <property type="entry name" value="UNVRSLSTRESS"/>
</dbReference>
<comment type="caution">
    <text evidence="4">The sequence shown here is derived from an EMBL/GenBank/DDBJ whole genome shotgun (WGS) entry which is preliminary data.</text>
</comment>
<gene>
    <name evidence="4" type="ORF">EA472_04325</name>
</gene>
<dbReference type="SUPFAM" id="SSF52402">
    <property type="entry name" value="Adenine nucleotide alpha hydrolases-like"/>
    <property type="match status" value="1"/>
</dbReference>
<keyword evidence="5" id="KW-1185">Reference proteome</keyword>
<reference evidence="4 5" key="1">
    <citation type="submission" date="2018-10" db="EMBL/GenBank/DDBJ databases">
        <title>Natrarchaeobius chitinivorans gen. nov., sp. nov., and Natrarchaeobius haloalkaliphilus sp. nov., alkaliphilic, chitin-utilizing haloarchaea from hypersaline alkaline lakes.</title>
        <authorList>
            <person name="Sorokin D.Y."/>
            <person name="Elcheninov A.G."/>
            <person name="Kostrikina N.A."/>
            <person name="Bale N.J."/>
            <person name="Sinninghe Damste J.S."/>
            <person name="Khijniak T.V."/>
            <person name="Kublanov I.V."/>
            <person name="Toshchakov S.V."/>
        </authorList>
    </citation>
    <scope>NUCLEOTIDE SEQUENCE [LARGE SCALE GENOMIC DNA]</scope>
    <source>
        <strain evidence="4 5">AArcht7</strain>
    </source>
</reference>
<evidence type="ECO:0000259" key="3">
    <source>
        <dbReference type="Pfam" id="PF00582"/>
    </source>
</evidence>
<dbReference type="AlphaFoldDB" id="A0A3N6MWZ4"/>
<evidence type="ECO:0000313" key="4">
    <source>
        <dbReference type="EMBL" id="RQH02531.1"/>
    </source>
</evidence>
<dbReference type="Proteomes" id="UP000281431">
    <property type="component" value="Unassembled WGS sequence"/>
</dbReference>
<proteinExistence type="inferred from homology"/>
<evidence type="ECO:0000256" key="2">
    <source>
        <dbReference type="SAM" id="MobiDB-lite"/>
    </source>
</evidence>
<dbReference type="EMBL" id="REFZ01000002">
    <property type="protein sequence ID" value="RQH02531.1"/>
    <property type="molecule type" value="Genomic_DNA"/>
</dbReference>
<feature type="region of interest" description="Disordered" evidence="2">
    <location>
        <begin position="45"/>
        <end position="69"/>
    </location>
</feature>
<organism evidence="4 5">
    <name type="scientific">Natrarchaeobius chitinivorans</name>
    <dbReference type="NCBI Taxonomy" id="1679083"/>
    <lineage>
        <taxon>Archaea</taxon>
        <taxon>Methanobacteriati</taxon>
        <taxon>Methanobacteriota</taxon>
        <taxon>Stenosarchaea group</taxon>
        <taxon>Halobacteria</taxon>
        <taxon>Halobacteriales</taxon>
        <taxon>Natrialbaceae</taxon>
        <taxon>Natrarchaeobius</taxon>
    </lineage>
</organism>
<dbReference type="Pfam" id="PF00582">
    <property type="entry name" value="Usp"/>
    <property type="match status" value="1"/>
</dbReference>
<dbReference type="OrthoDB" id="105697at2157"/>
<name>A0A3N6MWZ4_NATCH</name>
<feature type="compositionally biased region" description="Basic and acidic residues" evidence="2">
    <location>
        <begin position="52"/>
        <end position="69"/>
    </location>
</feature>